<dbReference type="EMBL" id="CAJVCH010005817">
    <property type="protein sequence ID" value="CAG7659131.1"/>
    <property type="molecule type" value="Genomic_DNA"/>
</dbReference>
<accession>A0A8J2JCA0</accession>
<comment type="caution">
    <text evidence="1">The sequence shown here is derived from an EMBL/GenBank/DDBJ whole genome shotgun (WGS) entry which is preliminary data.</text>
</comment>
<evidence type="ECO:0000313" key="1">
    <source>
        <dbReference type="EMBL" id="CAG7659131.1"/>
    </source>
</evidence>
<protein>
    <submittedName>
        <fullName evidence="1">Uncharacterized protein</fullName>
    </submittedName>
</protein>
<reference evidence="1" key="1">
    <citation type="submission" date="2021-06" db="EMBL/GenBank/DDBJ databases">
        <authorList>
            <person name="Hodson N. C."/>
            <person name="Mongue J. A."/>
            <person name="Jaron S. K."/>
        </authorList>
    </citation>
    <scope>NUCLEOTIDE SEQUENCE</scope>
</reference>
<gene>
    <name evidence="1" type="ORF">AFUS01_LOCUS1046</name>
</gene>
<sequence>MLEYTDSELVIT</sequence>
<dbReference type="Proteomes" id="UP000708208">
    <property type="component" value="Unassembled WGS sequence"/>
</dbReference>
<evidence type="ECO:0000313" key="2">
    <source>
        <dbReference type="Proteomes" id="UP000708208"/>
    </source>
</evidence>
<keyword evidence="2" id="KW-1185">Reference proteome</keyword>
<organism evidence="1 2">
    <name type="scientific">Allacma fusca</name>
    <dbReference type="NCBI Taxonomy" id="39272"/>
    <lineage>
        <taxon>Eukaryota</taxon>
        <taxon>Metazoa</taxon>
        <taxon>Ecdysozoa</taxon>
        <taxon>Arthropoda</taxon>
        <taxon>Hexapoda</taxon>
        <taxon>Collembola</taxon>
        <taxon>Symphypleona</taxon>
        <taxon>Sminthuridae</taxon>
        <taxon>Allacma</taxon>
    </lineage>
</organism>
<name>A0A8J2JCA0_9HEXA</name>
<feature type="non-terminal residue" evidence="1">
    <location>
        <position position="1"/>
    </location>
</feature>
<proteinExistence type="predicted"/>